<feature type="domain" description="N-end aminoacyl transferase N-terminal" evidence="5">
    <location>
        <begin position="20"/>
        <end position="90"/>
    </location>
</feature>
<dbReference type="PANTHER" id="PTHR21367:SF1">
    <property type="entry name" value="ARGINYL-TRNA--PROTEIN TRANSFERASE 1"/>
    <property type="match status" value="1"/>
</dbReference>
<dbReference type="Pfam" id="PF04377">
    <property type="entry name" value="ATE_C"/>
    <property type="match status" value="1"/>
</dbReference>
<dbReference type="GO" id="GO:0004057">
    <property type="term" value="F:arginyl-tRNA--protein transferase activity"/>
    <property type="evidence" value="ECO:0007669"/>
    <property type="project" value="InterPro"/>
</dbReference>
<evidence type="ECO:0000256" key="2">
    <source>
        <dbReference type="ARBA" id="ARBA00022679"/>
    </source>
</evidence>
<dbReference type="AlphaFoldDB" id="A0A2K4MPN1"/>
<name>A0A2K4MPN1_9NEIS</name>
<dbReference type="NCBIfam" id="NF002341">
    <property type="entry name" value="PRK01305.1-1"/>
    <property type="match status" value="1"/>
</dbReference>
<dbReference type="InterPro" id="IPR030700">
    <property type="entry name" value="N-end_Aminoacyl_Trfase"/>
</dbReference>
<evidence type="ECO:0000259" key="5">
    <source>
        <dbReference type="Pfam" id="PF04376"/>
    </source>
</evidence>
<dbReference type="PANTHER" id="PTHR21367">
    <property type="entry name" value="ARGININE-TRNA-PROTEIN TRANSFERASE 1"/>
    <property type="match status" value="1"/>
</dbReference>
<dbReference type="Proteomes" id="UP000236416">
    <property type="component" value="Unassembled WGS sequence"/>
</dbReference>
<dbReference type="InterPro" id="IPR007472">
    <property type="entry name" value="N-end_Aminoacyl_Trfase_C"/>
</dbReference>
<comment type="similarity">
    <text evidence="4">Belongs to the R-transferase family. Bpt subfamily.</text>
</comment>
<evidence type="ECO:0000313" key="7">
    <source>
        <dbReference type="EMBL" id="POA99027.1"/>
    </source>
</evidence>
<keyword evidence="3 4" id="KW-0012">Acyltransferase</keyword>
<dbReference type="Pfam" id="PF04376">
    <property type="entry name" value="ATE_N"/>
    <property type="match status" value="1"/>
</dbReference>
<proteinExistence type="inferred from homology"/>
<sequence length="251" mass="28889">MSHREAGQVAAIHFYATAPYPCSYLPERQARSQVAIPAEAIDSGVYSQLVRLGFRRSGLYTYRPYCDSCQACIPVRLPVGQFQPNRTQRRVWKRASPLIAHWLPLRFDAEHYALYRLYQQTRHAGGGMSEDDAQQYSEFILKSGVDSHLVEFRQDGVLKMVSLVDKLIDGLSAVYTFYDPEDTQMSLGVYNVLWQVEQAREMGLDYVYLGYWIADCRKMSYKSAYRPLQILRGGRWQWLPEHARDALASGK</sequence>
<reference evidence="7 8" key="1">
    <citation type="submission" date="2018-01" db="EMBL/GenBank/DDBJ databases">
        <title>Genomic Sequence of Chromobacterium MWU13-2610 from wild cranberry bogs within the Cape Cod National Seashore.</title>
        <authorList>
            <person name="O'Hara-Hanley K."/>
            <person name="Soby S."/>
            <person name="Harrison A."/>
        </authorList>
    </citation>
    <scope>NUCLEOTIDE SEQUENCE [LARGE SCALE GENOMIC DNA]</scope>
    <source>
        <strain evidence="7 8">MWU13-2610</strain>
    </source>
</reference>
<evidence type="ECO:0000256" key="4">
    <source>
        <dbReference type="HAMAP-Rule" id="MF_00689"/>
    </source>
</evidence>
<dbReference type="InterPro" id="IPR017138">
    <property type="entry name" value="Asp_Glu_LeuTrfase"/>
</dbReference>
<comment type="subcellular location">
    <subcellularLocation>
        <location evidence="4">Cytoplasm</location>
    </subcellularLocation>
</comment>
<dbReference type="HAMAP" id="MF_00689">
    <property type="entry name" value="Bpt"/>
    <property type="match status" value="1"/>
</dbReference>
<evidence type="ECO:0000256" key="3">
    <source>
        <dbReference type="ARBA" id="ARBA00023315"/>
    </source>
</evidence>
<keyword evidence="2 4" id="KW-0808">Transferase</keyword>
<dbReference type="RefSeq" id="WP_103319438.1">
    <property type="nucleotide sequence ID" value="NZ_PPTF01000030.1"/>
</dbReference>
<dbReference type="GO" id="GO:0005737">
    <property type="term" value="C:cytoplasm"/>
    <property type="evidence" value="ECO:0007669"/>
    <property type="project" value="UniProtKB-SubCell"/>
</dbReference>
<organism evidence="7 8">
    <name type="scientific">Chromobacterium sinusclupearum</name>
    <dbReference type="NCBI Taxonomy" id="2077146"/>
    <lineage>
        <taxon>Bacteria</taxon>
        <taxon>Pseudomonadati</taxon>
        <taxon>Pseudomonadota</taxon>
        <taxon>Betaproteobacteria</taxon>
        <taxon>Neisseriales</taxon>
        <taxon>Chromobacteriaceae</taxon>
        <taxon>Chromobacterium</taxon>
    </lineage>
</organism>
<evidence type="ECO:0000256" key="1">
    <source>
        <dbReference type="ARBA" id="ARBA00022490"/>
    </source>
</evidence>
<accession>A0A2K4MPN1</accession>
<dbReference type="InterPro" id="IPR007471">
    <property type="entry name" value="N-end_Aminoacyl_Trfase_N"/>
</dbReference>
<feature type="domain" description="N-end rule aminoacyl transferase C-terminal" evidence="6">
    <location>
        <begin position="110"/>
        <end position="231"/>
    </location>
</feature>
<protein>
    <recommendedName>
        <fullName evidence="4">Aspartate/glutamate leucyltransferase</fullName>
        <ecNumber evidence="4">2.3.2.29</ecNumber>
    </recommendedName>
</protein>
<dbReference type="NCBIfam" id="NF002346">
    <property type="entry name" value="PRK01305.2-3"/>
    <property type="match status" value="1"/>
</dbReference>
<dbReference type="SUPFAM" id="SSF55729">
    <property type="entry name" value="Acyl-CoA N-acyltransferases (Nat)"/>
    <property type="match status" value="1"/>
</dbReference>
<dbReference type="NCBIfam" id="NF002342">
    <property type="entry name" value="PRK01305.1-3"/>
    <property type="match status" value="1"/>
</dbReference>
<comment type="function">
    <text evidence="4">Functions in the N-end rule pathway of protein degradation where it conjugates Leu from its aminoacyl-tRNA to the N-termini of proteins containing an N-terminal aspartate or glutamate.</text>
</comment>
<keyword evidence="8" id="KW-1185">Reference proteome</keyword>
<comment type="catalytic activity">
    <reaction evidence="4">
        <text>N-terminal L-aspartyl-[protein] + L-leucyl-tRNA(Leu) = N-terminal L-leucyl-L-aspartyl-[protein] + tRNA(Leu) + H(+)</text>
        <dbReference type="Rhea" id="RHEA:50420"/>
        <dbReference type="Rhea" id="RHEA-COMP:9613"/>
        <dbReference type="Rhea" id="RHEA-COMP:9622"/>
        <dbReference type="Rhea" id="RHEA-COMP:12669"/>
        <dbReference type="Rhea" id="RHEA-COMP:12674"/>
        <dbReference type="ChEBI" id="CHEBI:15378"/>
        <dbReference type="ChEBI" id="CHEBI:64720"/>
        <dbReference type="ChEBI" id="CHEBI:78442"/>
        <dbReference type="ChEBI" id="CHEBI:78494"/>
        <dbReference type="ChEBI" id="CHEBI:133042"/>
        <dbReference type="EC" id="2.3.2.29"/>
    </reaction>
</comment>
<comment type="catalytic activity">
    <reaction evidence="4">
        <text>N-terminal L-glutamyl-[protein] + L-leucyl-tRNA(Leu) = N-terminal L-leucyl-L-glutamyl-[protein] + tRNA(Leu) + H(+)</text>
        <dbReference type="Rhea" id="RHEA:50412"/>
        <dbReference type="Rhea" id="RHEA-COMP:9613"/>
        <dbReference type="Rhea" id="RHEA-COMP:9622"/>
        <dbReference type="Rhea" id="RHEA-COMP:12664"/>
        <dbReference type="Rhea" id="RHEA-COMP:12668"/>
        <dbReference type="ChEBI" id="CHEBI:15378"/>
        <dbReference type="ChEBI" id="CHEBI:64721"/>
        <dbReference type="ChEBI" id="CHEBI:78442"/>
        <dbReference type="ChEBI" id="CHEBI:78494"/>
        <dbReference type="ChEBI" id="CHEBI:133041"/>
        <dbReference type="EC" id="2.3.2.29"/>
    </reaction>
</comment>
<gene>
    <name evidence="4" type="primary">bpt</name>
    <name evidence="7" type="ORF">C2134_09225</name>
</gene>
<dbReference type="PIRSF" id="PIRSF037208">
    <property type="entry name" value="ATE_pro_prd"/>
    <property type="match status" value="1"/>
</dbReference>
<comment type="caution">
    <text evidence="7">The sequence shown here is derived from an EMBL/GenBank/DDBJ whole genome shotgun (WGS) entry which is preliminary data.</text>
</comment>
<dbReference type="GO" id="GO:0008914">
    <property type="term" value="F:leucyl-tRNA--protein transferase activity"/>
    <property type="evidence" value="ECO:0007669"/>
    <property type="project" value="UniProtKB-UniRule"/>
</dbReference>
<keyword evidence="1 4" id="KW-0963">Cytoplasm</keyword>
<dbReference type="InterPro" id="IPR016181">
    <property type="entry name" value="Acyl_CoA_acyltransferase"/>
</dbReference>
<evidence type="ECO:0000259" key="6">
    <source>
        <dbReference type="Pfam" id="PF04377"/>
    </source>
</evidence>
<dbReference type="EMBL" id="PPTF01000030">
    <property type="protein sequence ID" value="POA99027.1"/>
    <property type="molecule type" value="Genomic_DNA"/>
</dbReference>
<evidence type="ECO:0000313" key="8">
    <source>
        <dbReference type="Proteomes" id="UP000236416"/>
    </source>
</evidence>
<dbReference type="EC" id="2.3.2.29" evidence="4"/>
<dbReference type="GO" id="GO:0071596">
    <property type="term" value="P:ubiquitin-dependent protein catabolic process via the N-end rule pathway"/>
    <property type="evidence" value="ECO:0007669"/>
    <property type="project" value="InterPro"/>
</dbReference>